<gene>
    <name evidence="3" type="ORF">GCM10011573_03320</name>
</gene>
<organism evidence="3 4">
    <name type="scientific">Enterococcus wangshanyuanii</name>
    <dbReference type="NCBI Taxonomy" id="2005703"/>
    <lineage>
        <taxon>Bacteria</taxon>
        <taxon>Bacillati</taxon>
        <taxon>Bacillota</taxon>
        <taxon>Bacilli</taxon>
        <taxon>Lactobacillales</taxon>
        <taxon>Enterococcaceae</taxon>
        <taxon>Enterococcus</taxon>
    </lineage>
</organism>
<dbReference type="EMBL" id="BMKI01000001">
    <property type="protein sequence ID" value="GGC77017.1"/>
    <property type="molecule type" value="Genomic_DNA"/>
</dbReference>
<dbReference type="Pfam" id="PF14039">
    <property type="entry name" value="YusW"/>
    <property type="match status" value="1"/>
</dbReference>
<feature type="chain" id="PRO_5046420227" evidence="2">
    <location>
        <begin position="22"/>
        <end position="269"/>
    </location>
</feature>
<evidence type="ECO:0000313" key="4">
    <source>
        <dbReference type="Proteomes" id="UP000630615"/>
    </source>
</evidence>
<evidence type="ECO:0000256" key="1">
    <source>
        <dbReference type="SAM" id="MobiDB-lite"/>
    </source>
</evidence>
<feature type="signal peptide" evidence="2">
    <location>
        <begin position="1"/>
        <end position="21"/>
    </location>
</feature>
<keyword evidence="4" id="KW-1185">Reference proteome</keyword>
<dbReference type="Proteomes" id="UP000630615">
    <property type="component" value="Unassembled WGS sequence"/>
</dbReference>
<proteinExistence type="predicted"/>
<accession>A0ABQ1NH19</accession>
<reference evidence="4" key="1">
    <citation type="journal article" date="2019" name="Int. J. Syst. Evol. Microbiol.">
        <title>The Global Catalogue of Microorganisms (GCM) 10K type strain sequencing project: providing services to taxonomists for standard genome sequencing and annotation.</title>
        <authorList>
            <consortium name="The Broad Institute Genomics Platform"/>
            <consortium name="The Broad Institute Genome Sequencing Center for Infectious Disease"/>
            <person name="Wu L."/>
            <person name="Ma J."/>
        </authorList>
    </citation>
    <scope>NUCLEOTIDE SEQUENCE [LARGE SCALE GENOMIC DNA]</scope>
    <source>
        <strain evidence="4">CGMCC 1.15942</strain>
    </source>
</reference>
<evidence type="ECO:0000256" key="2">
    <source>
        <dbReference type="SAM" id="SignalP"/>
    </source>
</evidence>
<protein>
    <submittedName>
        <fullName evidence="3">Uncharacterized protein</fullName>
    </submittedName>
</protein>
<dbReference type="InterPro" id="IPR025623">
    <property type="entry name" value="YusW"/>
</dbReference>
<name>A0ABQ1NH19_9ENTE</name>
<dbReference type="RefSeq" id="WP_088268214.1">
    <property type="nucleotide sequence ID" value="NZ_BMKI01000001.1"/>
</dbReference>
<feature type="region of interest" description="Disordered" evidence="1">
    <location>
        <begin position="135"/>
        <end position="168"/>
    </location>
</feature>
<evidence type="ECO:0000313" key="3">
    <source>
        <dbReference type="EMBL" id="GGC77017.1"/>
    </source>
</evidence>
<sequence>MKMTNITKSLLVAGVALSISAAPFISGVSAEASTVISETAYEKIISFTKADLDKAVGTSLTASTINKVYTSLSQAKVWEKLGYSKADAKKVAARFSESKYQATGILTEIAMNEHVSLKVVTINKPYYSSVNIGTMGESTAPGTDESSTEESTTEETTPSEDNNAAAKQSMKEIDVDIEYKNKDIELEYDVKSDGTVKAKFENEFTGEKMSGVRAQQKIEAIFAGLDVRNSSQTQIKNHVITKLNANQNFKKFDFKVKFVDKTKVDFKIK</sequence>
<keyword evidence="2" id="KW-0732">Signal</keyword>
<comment type="caution">
    <text evidence="3">The sequence shown here is derived from an EMBL/GenBank/DDBJ whole genome shotgun (WGS) entry which is preliminary data.</text>
</comment>